<feature type="transmembrane region" description="Helical" evidence="5">
    <location>
        <begin position="119"/>
        <end position="144"/>
    </location>
</feature>
<dbReference type="AlphaFoldDB" id="A0A811PJ46"/>
<feature type="transmembrane region" description="Helical" evidence="5">
    <location>
        <begin position="70"/>
        <end position="89"/>
    </location>
</feature>
<evidence type="ECO:0000256" key="1">
    <source>
        <dbReference type="ARBA" id="ARBA00004141"/>
    </source>
</evidence>
<dbReference type="SUPFAM" id="SSF103473">
    <property type="entry name" value="MFS general substrate transporter"/>
    <property type="match status" value="1"/>
</dbReference>
<comment type="caution">
    <text evidence="6">The sequence shown here is derived from an EMBL/GenBank/DDBJ whole genome shotgun (WGS) entry which is preliminary data.</text>
</comment>
<evidence type="ECO:0000256" key="3">
    <source>
        <dbReference type="ARBA" id="ARBA00022989"/>
    </source>
</evidence>
<dbReference type="GO" id="GO:0016020">
    <property type="term" value="C:membrane"/>
    <property type="evidence" value="ECO:0007669"/>
    <property type="project" value="UniProtKB-SubCell"/>
</dbReference>
<comment type="subcellular location">
    <subcellularLocation>
        <location evidence="1">Membrane</location>
        <topology evidence="1">Multi-pass membrane protein</topology>
    </subcellularLocation>
</comment>
<proteinExistence type="predicted"/>
<dbReference type="Gene3D" id="1.20.1250.20">
    <property type="entry name" value="MFS general substrate transporter like domains"/>
    <property type="match status" value="1"/>
</dbReference>
<keyword evidence="2 5" id="KW-0812">Transmembrane</keyword>
<protein>
    <submittedName>
        <fullName evidence="6">Uncharacterized protein</fullName>
    </submittedName>
</protein>
<dbReference type="Proteomes" id="UP000604825">
    <property type="component" value="Unassembled WGS sequence"/>
</dbReference>
<name>A0A811PJ46_9POAL</name>
<organism evidence="6 7">
    <name type="scientific">Miscanthus lutarioriparius</name>
    <dbReference type="NCBI Taxonomy" id="422564"/>
    <lineage>
        <taxon>Eukaryota</taxon>
        <taxon>Viridiplantae</taxon>
        <taxon>Streptophyta</taxon>
        <taxon>Embryophyta</taxon>
        <taxon>Tracheophyta</taxon>
        <taxon>Spermatophyta</taxon>
        <taxon>Magnoliopsida</taxon>
        <taxon>Liliopsida</taxon>
        <taxon>Poales</taxon>
        <taxon>Poaceae</taxon>
        <taxon>PACMAD clade</taxon>
        <taxon>Panicoideae</taxon>
        <taxon>Andropogonodae</taxon>
        <taxon>Andropogoneae</taxon>
        <taxon>Saccharinae</taxon>
        <taxon>Miscanthus</taxon>
    </lineage>
</organism>
<evidence type="ECO:0000256" key="4">
    <source>
        <dbReference type="ARBA" id="ARBA00023136"/>
    </source>
</evidence>
<dbReference type="InterPro" id="IPR051617">
    <property type="entry name" value="UNC-93-like_regulator"/>
</dbReference>
<dbReference type="OrthoDB" id="1727704at2759"/>
<evidence type="ECO:0000313" key="6">
    <source>
        <dbReference type="EMBL" id="CAD6245943.1"/>
    </source>
</evidence>
<reference evidence="6" key="1">
    <citation type="submission" date="2020-10" db="EMBL/GenBank/DDBJ databases">
        <authorList>
            <person name="Han B."/>
            <person name="Lu T."/>
            <person name="Zhao Q."/>
            <person name="Huang X."/>
            <person name="Zhao Y."/>
        </authorList>
    </citation>
    <scope>NUCLEOTIDE SEQUENCE</scope>
</reference>
<dbReference type="InterPro" id="IPR010291">
    <property type="entry name" value="Ion_channel_UNC-93"/>
</dbReference>
<dbReference type="PANTHER" id="PTHR23294">
    <property type="entry name" value="ET TRANSLATION PRODUCT-RELATED"/>
    <property type="match status" value="1"/>
</dbReference>
<evidence type="ECO:0000313" key="7">
    <source>
        <dbReference type="Proteomes" id="UP000604825"/>
    </source>
</evidence>
<keyword evidence="3 5" id="KW-1133">Transmembrane helix</keyword>
<feature type="transmembrane region" description="Helical" evidence="5">
    <location>
        <begin position="156"/>
        <end position="176"/>
    </location>
</feature>
<feature type="transmembrane region" description="Helical" evidence="5">
    <location>
        <begin position="30"/>
        <end position="50"/>
    </location>
</feature>
<dbReference type="PANTHER" id="PTHR23294:SF58">
    <property type="entry name" value="MAJOR FACILITATOR SUPERFAMILY (MFS) PROFILE DOMAIN-CONTAINING PROTEIN"/>
    <property type="match status" value="1"/>
</dbReference>
<keyword evidence="7" id="KW-1185">Reference proteome</keyword>
<gene>
    <name evidence="6" type="ORF">NCGR_LOCUS30224</name>
</gene>
<keyword evidence="4 5" id="KW-0472">Membrane</keyword>
<dbReference type="EMBL" id="CAJGYO010000007">
    <property type="protein sequence ID" value="CAD6245943.1"/>
    <property type="molecule type" value="Genomic_DNA"/>
</dbReference>
<evidence type="ECO:0000256" key="5">
    <source>
        <dbReference type="SAM" id="Phobius"/>
    </source>
</evidence>
<sequence>MQQQLEVADEVERPPLPPAKPGLLRYNSPLVQVFLTGLVCFCSAGMFNALSGLGGAGQLDHTIADDANTALYACFTVFGVLGVPAHNLLGPWTTVLLGALAYPLYDSSFLYYNHRPASIAFPVATGTVLGAGAGLLWATQGAIITTYPSPNRHGTYISLFLCLYNLGSVFGGLFPLSFNYHRGGSGSVNDGTTSGWLCSTAGTPFFPPVARSVVESRDMAGSKWSTTPLQIADNACGYGSVKQVT</sequence>
<feature type="transmembrane region" description="Helical" evidence="5">
    <location>
        <begin position="95"/>
        <end position="112"/>
    </location>
</feature>
<evidence type="ECO:0000256" key="2">
    <source>
        <dbReference type="ARBA" id="ARBA00022692"/>
    </source>
</evidence>
<accession>A0A811PJ46</accession>
<dbReference type="Pfam" id="PF05978">
    <property type="entry name" value="UNC-93"/>
    <property type="match status" value="1"/>
</dbReference>
<dbReference type="InterPro" id="IPR036259">
    <property type="entry name" value="MFS_trans_sf"/>
</dbReference>